<reference evidence="1" key="1">
    <citation type="submission" date="2021-03" db="EMBL/GenBank/DDBJ databases">
        <title>Draft genome sequence of rust myrtle Austropuccinia psidii MF-1, a brazilian biotype.</title>
        <authorList>
            <person name="Quecine M.C."/>
            <person name="Pachon D.M.R."/>
            <person name="Bonatelli M.L."/>
            <person name="Correr F.H."/>
            <person name="Franceschini L.M."/>
            <person name="Leite T.F."/>
            <person name="Margarido G.R.A."/>
            <person name="Almeida C.A."/>
            <person name="Ferrarezi J.A."/>
            <person name="Labate C.A."/>
        </authorList>
    </citation>
    <scope>NUCLEOTIDE SEQUENCE</scope>
    <source>
        <strain evidence="1">MF-1</strain>
    </source>
</reference>
<proteinExistence type="predicted"/>
<keyword evidence="2" id="KW-1185">Reference proteome</keyword>
<name>A0A9Q3EQ31_9BASI</name>
<gene>
    <name evidence="1" type="ORF">O181_066006</name>
</gene>
<comment type="caution">
    <text evidence="1">The sequence shown here is derived from an EMBL/GenBank/DDBJ whole genome shotgun (WGS) entry which is preliminary data.</text>
</comment>
<evidence type="ECO:0000313" key="2">
    <source>
        <dbReference type="Proteomes" id="UP000765509"/>
    </source>
</evidence>
<organism evidence="1 2">
    <name type="scientific">Austropuccinia psidii MF-1</name>
    <dbReference type="NCBI Taxonomy" id="1389203"/>
    <lineage>
        <taxon>Eukaryota</taxon>
        <taxon>Fungi</taxon>
        <taxon>Dikarya</taxon>
        <taxon>Basidiomycota</taxon>
        <taxon>Pucciniomycotina</taxon>
        <taxon>Pucciniomycetes</taxon>
        <taxon>Pucciniales</taxon>
        <taxon>Sphaerophragmiaceae</taxon>
        <taxon>Austropuccinia</taxon>
    </lineage>
</organism>
<protein>
    <submittedName>
        <fullName evidence="1">Uncharacterized protein</fullName>
    </submittedName>
</protein>
<sequence>MEHIHEKATKINVCVENSQHPFIIEIGAQCSIVVKEYLEKHLPNWEKKLLPTQANNFKISAGKMDTIETIIKEIMILHRKSNIRSNPEFIALEDTHIQGFLL</sequence>
<dbReference type="AlphaFoldDB" id="A0A9Q3EQ31"/>
<evidence type="ECO:0000313" key="1">
    <source>
        <dbReference type="EMBL" id="MBW0526291.1"/>
    </source>
</evidence>
<dbReference type="Proteomes" id="UP000765509">
    <property type="component" value="Unassembled WGS sequence"/>
</dbReference>
<dbReference type="EMBL" id="AVOT02032531">
    <property type="protein sequence ID" value="MBW0526291.1"/>
    <property type="molecule type" value="Genomic_DNA"/>
</dbReference>
<accession>A0A9Q3EQ31</accession>